<accession>A0A1S7LD21</accession>
<evidence type="ECO:0000256" key="2">
    <source>
        <dbReference type="ARBA" id="ARBA00012882"/>
    </source>
</evidence>
<dbReference type="Pfam" id="PF02522">
    <property type="entry name" value="Antibiotic_NAT"/>
    <property type="match status" value="1"/>
</dbReference>
<sequence length="309" mass="34810">MHPLLKTPLVRLKDRLFPPRLCQKRFFKLLHQAGIQPGAVVMVHSSMNRIAQHVPELNALELVKQLQQMVGEQGTLVMPAYPFRGKQEAYLQEGKPFHSGRTPSLSGLATEIFRRMPGTVRSLHPTHSVTAWGQHAEYLVEDHHKGATFGLHSPFCRIARLGGLVVGIGTGYESFTLSHVSEVLHPRMRDFVNSSDAYTIDVQRQGEDSIPCEVVPLRGDLHRSAKLGEDNFQRVGALRYIDRRGLRIATARADRLIQAGLELIEENRFLYTEEDIARWWGDKPWPSLSAEQMQIAKQACCPEGQSDGH</sequence>
<dbReference type="PANTHER" id="PTHR11104">
    <property type="entry name" value="AMINOGLYCOSIDE N3-ACETYLTRANSFERASE"/>
    <property type="match status" value="1"/>
</dbReference>
<name>A0A1S7LD21_MAGMO</name>
<dbReference type="AlphaFoldDB" id="A0A1S7LD21"/>
<dbReference type="InterPro" id="IPR028345">
    <property type="entry name" value="Antibiotic_NAT-like"/>
</dbReference>
<gene>
    <name evidence="6" type="ORF">MAGMO_0224</name>
</gene>
<keyword evidence="3 5" id="KW-0808">Transferase</keyword>
<dbReference type="EC" id="2.3.1.-" evidence="5"/>
<dbReference type="PANTHER" id="PTHR11104:SF0">
    <property type="entry name" value="SPBETA PROPHAGE-DERIVED AMINOGLYCOSIDE N(3')-ACETYLTRANSFERASE-LIKE PROTEIN YOKD"/>
    <property type="match status" value="1"/>
</dbReference>
<keyword evidence="4 5" id="KW-0012">Acyltransferase</keyword>
<comment type="similarity">
    <text evidence="1 5">Belongs to the antibiotic N-acetyltransferase family.</text>
</comment>
<dbReference type="GO" id="GO:0046353">
    <property type="term" value="F:aminoglycoside 3-N-acetyltransferase activity"/>
    <property type="evidence" value="ECO:0007669"/>
    <property type="project" value="UniProtKB-EC"/>
</dbReference>
<dbReference type="EMBL" id="LO017727">
    <property type="protein sequence ID" value="CRH04438.1"/>
    <property type="molecule type" value="Genomic_DNA"/>
</dbReference>
<proteinExistence type="inferred from homology"/>
<evidence type="ECO:0000256" key="3">
    <source>
        <dbReference type="ARBA" id="ARBA00022679"/>
    </source>
</evidence>
<protein>
    <recommendedName>
        <fullName evidence="2 5">Aminoglycoside N(3)-acetyltransferase</fullName>
        <ecNumber evidence="5">2.3.1.-</ecNumber>
    </recommendedName>
</protein>
<evidence type="ECO:0000256" key="5">
    <source>
        <dbReference type="RuleBase" id="RU365031"/>
    </source>
</evidence>
<comment type="catalytic activity">
    <reaction evidence="5">
        <text>a 2-deoxystreptamine antibiotic + acetyl-CoA = an N(3)-acetyl-2-deoxystreptamine antibiotic + CoA + H(+)</text>
        <dbReference type="Rhea" id="RHEA:12665"/>
        <dbReference type="ChEBI" id="CHEBI:15378"/>
        <dbReference type="ChEBI" id="CHEBI:57287"/>
        <dbReference type="ChEBI" id="CHEBI:57288"/>
        <dbReference type="ChEBI" id="CHEBI:57921"/>
        <dbReference type="ChEBI" id="CHEBI:77452"/>
        <dbReference type="EC" id="2.3.1.81"/>
    </reaction>
</comment>
<dbReference type="GO" id="GO:0046677">
    <property type="term" value="P:response to antibiotic"/>
    <property type="evidence" value="ECO:0007669"/>
    <property type="project" value="UniProtKB-KW"/>
</dbReference>
<dbReference type="SUPFAM" id="SSF110710">
    <property type="entry name" value="TTHA0583/YokD-like"/>
    <property type="match status" value="1"/>
</dbReference>
<evidence type="ECO:0000256" key="1">
    <source>
        <dbReference type="ARBA" id="ARBA00006383"/>
    </source>
</evidence>
<evidence type="ECO:0000256" key="4">
    <source>
        <dbReference type="ARBA" id="ARBA00023315"/>
    </source>
</evidence>
<reference evidence="6" key="1">
    <citation type="submission" date="2015-04" db="EMBL/GenBank/DDBJ databases">
        <authorList>
            <person name="Syromyatnikov M.Y."/>
            <person name="Popov V.N."/>
        </authorList>
    </citation>
    <scope>NUCLEOTIDE SEQUENCE</scope>
    <source>
        <strain evidence="6">MO-1</strain>
    </source>
</reference>
<keyword evidence="5" id="KW-0046">Antibiotic resistance</keyword>
<dbReference type="InterPro" id="IPR003679">
    <property type="entry name" value="Amioglycoside_AcTrfase"/>
</dbReference>
<evidence type="ECO:0000313" key="6">
    <source>
        <dbReference type="EMBL" id="CRH04438.1"/>
    </source>
</evidence>
<organism evidence="6">
    <name type="scientific">Magnetococcus massalia (strain MO-1)</name>
    <dbReference type="NCBI Taxonomy" id="451514"/>
    <lineage>
        <taxon>Bacteria</taxon>
        <taxon>Pseudomonadati</taxon>
        <taxon>Pseudomonadota</taxon>
        <taxon>Magnetococcia</taxon>
        <taxon>Magnetococcales</taxon>
        <taxon>Magnetococcaceae</taxon>
        <taxon>Magnetococcus</taxon>
    </lineage>
</organism>